<dbReference type="OrthoDB" id="10678153at2759"/>
<evidence type="ECO:0000313" key="1">
    <source>
        <dbReference type="EMBL" id="CAF9925199.1"/>
    </source>
</evidence>
<proteinExistence type="predicted"/>
<keyword evidence="2" id="KW-1185">Reference proteome</keyword>
<evidence type="ECO:0000313" key="2">
    <source>
        <dbReference type="Proteomes" id="UP000664534"/>
    </source>
</evidence>
<organism evidence="1 2">
    <name type="scientific">Imshaugia aleurites</name>
    <dbReference type="NCBI Taxonomy" id="172621"/>
    <lineage>
        <taxon>Eukaryota</taxon>
        <taxon>Fungi</taxon>
        <taxon>Dikarya</taxon>
        <taxon>Ascomycota</taxon>
        <taxon>Pezizomycotina</taxon>
        <taxon>Lecanoromycetes</taxon>
        <taxon>OSLEUM clade</taxon>
        <taxon>Lecanoromycetidae</taxon>
        <taxon>Lecanorales</taxon>
        <taxon>Lecanorineae</taxon>
        <taxon>Parmeliaceae</taxon>
        <taxon>Imshaugia</taxon>
    </lineage>
</organism>
<dbReference type="Proteomes" id="UP000664534">
    <property type="component" value="Unassembled WGS sequence"/>
</dbReference>
<name>A0A8H3FKR2_9LECA</name>
<sequence>MRAQTAACGRGSFNRRQGLTIDWFGLLRVLFQELEPDSDELVALIRMFEMTSRFDTVLYPNIAEAWGNANISDPILPLDSTLLFTCNPTSFTKMSEGWWDTETMQYYNVPGAVNDGDICGSGMKTRLAEHRGQPWHFIMILCPAVLGQIDGQPKMFADLYGTDLSHNTRPTEYSDTDLTNEMTLNMLYWEGMSIDQLRERVLSVYIGRTILLVTNAIYAESNGISVIIDMTNLNCNIVRSSPYYQDFASCVTLPLARAIQNVDALSMYMTGATAFLIEVQWNEDEAPDQDYGAHRWNSDGILESAVPFEQAALQTLGSA</sequence>
<accession>A0A8H3FKR2</accession>
<comment type="caution">
    <text evidence="1">The sequence shown here is derived from an EMBL/GenBank/DDBJ whole genome shotgun (WGS) entry which is preliminary data.</text>
</comment>
<reference evidence="1" key="1">
    <citation type="submission" date="2021-03" db="EMBL/GenBank/DDBJ databases">
        <authorList>
            <person name="Tagirdzhanova G."/>
        </authorList>
    </citation>
    <scope>NUCLEOTIDE SEQUENCE</scope>
</reference>
<dbReference type="EMBL" id="CAJPDT010000039">
    <property type="protein sequence ID" value="CAF9925199.1"/>
    <property type="molecule type" value="Genomic_DNA"/>
</dbReference>
<protein>
    <submittedName>
        <fullName evidence="1">Uncharacterized protein</fullName>
    </submittedName>
</protein>
<dbReference type="AlphaFoldDB" id="A0A8H3FKR2"/>
<gene>
    <name evidence="1" type="ORF">IMSHALPRED_006408</name>
</gene>